<proteinExistence type="predicted"/>
<dbReference type="Proteomes" id="UP000192441">
    <property type="component" value="Unassembled WGS sequence"/>
</dbReference>
<protein>
    <recommendedName>
        <fullName evidence="4">Lipoprotein</fullName>
    </recommendedName>
</protein>
<evidence type="ECO:0000313" key="3">
    <source>
        <dbReference type="Proteomes" id="UP000192441"/>
    </source>
</evidence>
<dbReference type="EMBL" id="MVHM01000002">
    <property type="protein sequence ID" value="ORA40235.1"/>
    <property type="molecule type" value="Genomic_DNA"/>
</dbReference>
<dbReference type="PROSITE" id="PS51257">
    <property type="entry name" value="PROKAR_LIPOPROTEIN"/>
    <property type="match status" value="1"/>
</dbReference>
<comment type="caution">
    <text evidence="2">The sequence shown here is derived from an EMBL/GenBank/DDBJ whole genome shotgun (WGS) entry which is preliminary data.</text>
</comment>
<feature type="chain" id="PRO_5041696073" description="Lipoprotein" evidence="1">
    <location>
        <begin position="28"/>
        <end position="340"/>
    </location>
</feature>
<gene>
    <name evidence="2" type="ORF">BST20_06655</name>
</gene>
<evidence type="ECO:0008006" key="4">
    <source>
        <dbReference type="Google" id="ProtNLM"/>
    </source>
</evidence>
<evidence type="ECO:0000313" key="2">
    <source>
        <dbReference type="EMBL" id="ORA40235.1"/>
    </source>
</evidence>
<sequence>MQPPRRLRAARKAASIACTTALVWSVAACLFADHRHDAEAIKKQISAMPGVFATDMTYNSGIGVGKRFDIAVRLERATTADKAVAIGRTFTDQRLRRGLGDYDGSLFVYYPTAGTLPKVPGDEESVALFGFGHSDGYPDPAVDDVAASIAAWMHAVHSPVAERVNLNQPTEDDPASRAITVTLARDATQASATALQRSDPALDDALWTLSLVVSDVGTTHNYSTSPMPPSDTERALWSDISAVIGRYYDADGKTHPRGKTDQTETHIEINIDQSPEAAENIQRIGRGVAALLPRFGHPAAMVVQTPDGPIEILVGGCYRHQPDHRRLPLELELSKLYEKC</sequence>
<accession>A0AA91LZL5</accession>
<reference evidence="2 3" key="1">
    <citation type="submission" date="2016-12" db="EMBL/GenBank/DDBJ databases">
        <title>The new phylogeny of genus Mycobacterium.</title>
        <authorList>
            <person name="Tortoli E."/>
            <person name="Trovato A."/>
            <person name="Cirillo D.M."/>
        </authorList>
    </citation>
    <scope>NUCLEOTIDE SEQUENCE [LARGE SCALE GENOMIC DNA]</scope>
    <source>
        <strain evidence="2 3">DSM 44624</strain>
    </source>
</reference>
<organism evidence="2 3">
    <name type="scientific">Mycobacterium branderi</name>
    <dbReference type="NCBI Taxonomy" id="43348"/>
    <lineage>
        <taxon>Bacteria</taxon>
        <taxon>Bacillati</taxon>
        <taxon>Actinomycetota</taxon>
        <taxon>Actinomycetes</taxon>
        <taxon>Mycobacteriales</taxon>
        <taxon>Mycobacteriaceae</taxon>
        <taxon>Mycobacterium</taxon>
    </lineage>
</organism>
<dbReference type="AlphaFoldDB" id="A0AA91LZL5"/>
<feature type="signal peptide" evidence="1">
    <location>
        <begin position="1"/>
        <end position="27"/>
    </location>
</feature>
<evidence type="ECO:0000256" key="1">
    <source>
        <dbReference type="SAM" id="SignalP"/>
    </source>
</evidence>
<name>A0AA91LZL5_9MYCO</name>
<keyword evidence="1" id="KW-0732">Signal</keyword>